<keyword evidence="5 8" id="KW-1133">Transmembrane helix</keyword>
<evidence type="ECO:0000256" key="7">
    <source>
        <dbReference type="SAM" id="MobiDB-lite"/>
    </source>
</evidence>
<evidence type="ECO:0000256" key="6">
    <source>
        <dbReference type="ARBA" id="ARBA00023136"/>
    </source>
</evidence>
<keyword evidence="3" id="KW-0808">Transferase</keyword>
<dbReference type="PANTHER" id="PTHR30576:SF10">
    <property type="entry name" value="SLL5057 PROTEIN"/>
    <property type="match status" value="1"/>
</dbReference>
<dbReference type="OrthoDB" id="9808602at2"/>
<feature type="domain" description="Bacterial sugar transferase" evidence="9">
    <location>
        <begin position="332"/>
        <end position="519"/>
    </location>
</feature>
<evidence type="ECO:0000256" key="4">
    <source>
        <dbReference type="ARBA" id="ARBA00022692"/>
    </source>
</evidence>
<reference evidence="10" key="2">
    <citation type="submission" date="2020-09" db="EMBL/GenBank/DDBJ databases">
        <authorList>
            <person name="Sun Q."/>
            <person name="Zhou Y."/>
        </authorList>
    </citation>
    <scope>NUCLEOTIDE SEQUENCE</scope>
    <source>
        <strain evidence="10">CGMCC 1.14988</strain>
    </source>
</reference>
<evidence type="ECO:0000313" key="11">
    <source>
        <dbReference type="Proteomes" id="UP000650511"/>
    </source>
</evidence>
<dbReference type="GO" id="GO:0016780">
    <property type="term" value="F:phosphotransferase activity, for other substituted phosphate groups"/>
    <property type="evidence" value="ECO:0007669"/>
    <property type="project" value="TreeGrafter"/>
</dbReference>
<dbReference type="InterPro" id="IPR003362">
    <property type="entry name" value="Bact_transf"/>
</dbReference>
<dbReference type="InterPro" id="IPR017475">
    <property type="entry name" value="EPS_sugar_tfrase"/>
</dbReference>
<comment type="caution">
    <text evidence="10">The sequence shown here is derived from an EMBL/GenBank/DDBJ whole genome shotgun (WGS) entry which is preliminary data.</text>
</comment>
<gene>
    <name evidence="10" type="ORF">GCM10011354_06760</name>
</gene>
<feature type="transmembrane region" description="Helical" evidence="8">
    <location>
        <begin position="102"/>
        <end position="121"/>
    </location>
</feature>
<dbReference type="Pfam" id="PF02397">
    <property type="entry name" value="Bac_transf"/>
    <property type="match status" value="1"/>
</dbReference>
<dbReference type="Proteomes" id="UP000650511">
    <property type="component" value="Unassembled WGS sequence"/>
</dbReference>
<evidence type="ECO:0000256" key="5">
    <source>
        <dbReference type="ARBA" id="ARBA00022989"/>
    </source>
</evidence>
<dbReference type="Pfam" id="PF13727">
    <property type="entry name" value="CoA_binding_3"/>
    <property type="match status" value="1"/>
</dbReference>
<dbReference type="NCBIfam" id="TIGR03025">
    <property type="entry name" value="EPS_sugtrans"/>
    <property type="match status" value="1"/>
</dbReference>
<evidence type="ECO:0000259" key="9">
    <source>
        <dbReference type="Pfam" id="PF02397"/>
    </source>
</evidence>
<keyword evidence="6 8" id="KW-0472">Membrane</keyword>
<feature type="transmembrane region" description="Helical" evidence="8">
    <location>
        <begin position="142"/>
        <end position="159"/>
    </location>
</feature>
<evidence type="ECO:0000313" key="10">
    <source>
        <dbReference type="EMBL" id="GGI03980.1"/>
    </source>
</evidence>
<dbReference type="GO" id="GO:0016020">
    <property type="term" value="C:membrane"/>
    <property type="evidence" value="ECO:0007669"/>
    <property type="project" value="UniProtKB-SubCell"/>
</dbReference>
<feature type="transmembrane region" description="Helical" evidence="8">
    <location>
        <begin position="165"/>
        <end position="182"/>
    </location>
</feature>
<feature type="transmembrane region" description="Helical" evidence="8">
    <location>
        <begin position="334"/>
        <end position="358"/>
    </location>
</feature>
<dbReference type="AlphaFoldDB" id="A0A8J3ER24"/>
<comment type="similarity">
    <text evidence="2">Belongs to the bacterial sugar transferase family.</text>
</comment>
<proteinExistence type="inferred from homology"/>
<protein>
    <recommendedName>
        <fullName evidence="9">Bacterial sugar transferase domain-containing protein</fullName>
    </recommendedName>
</protein>
<feature type="region of interest" description="Disordered" evidence="7">
    <location>
        <begin position="1"/>
        <end position="20"/>
    </location>
</feature>
<comment type="subcellular location">
    <subcellularLocation>
        <location evidence="1">Membrane</location>
        <topology evidence="1">Multi-pass membrane protein</topology>
    </subcellularLocation>
</comment>
<evidence type="ECO:0000256" key="3">
    <source>
        <dbReference type="ARBA" id="ARBA00022679"/>
    </source>
</evidence>
<evidence type="ECO:0000256" key="8">
    <source>
        <dbReference type="SAM" id="Phobius"/>
    </source>
</evidence>
<keyword evidence="4 8" id="KW-0812">Transmembrane</keyword>
<dbReference type="RefSeq" id="WP_130650833.1">
    <property type="nucleotide sequence ID" value="NZ_BMHA01000002.1"/>
</dbReference>
<evidence type="ECO:0000256" key="2">
    <source>
        <dbReference type="ARBA" id="ARBA00006464"/>
    </source>
</evidence>
<evidence type="ECO:0000256" key="1">
    <source>
        <dbReference type="ARBA" id="ARBA00004141"/>
    </source>
</evidence>
<dbReference type="EMBL" id="BMHA01000002">
    <property type="protein sequence ID" value="GGI03980.1"/>
    <property type="molecule type" value="Genomic_DNA"/>
</dbReference>
<reference evidence="10" key="1">
    <citation type="journal article" date="2014" name="Int. J. Syst. Evol. Microbiol.">
        <title>Complete genome sequence of Corynebacterium casei LMG S-19264T (=DSM 44701T), isolated from a smear-ripened cheese.</title>
        <authorList>
            <consortium name="US DOE Joint Genome Institute (JGI-PGF)"/>
            <person name="Walter F."/>
            <person name="Albersmeier A."/>
            <person name="Kalinowski J."/>
            <person name="Ruckert C."/>
        </authorList>
    </citation>
    <scope>NUCLEOTIDE SEQUENCE</scope>
    <source>
        <strain evidence="10">CGMCC 1.14988</strain>
    </source>
</reference>
<name>A0A8J3ER24_9ACTN</name>
<organism evidence="10 11">
    <name type="scientific">Egicoccus halophilus</name>
    <dbReference type="NCBI Taxonomy" id="1670830"/>
    <lineage>
        <taxon>Bacteria</taxon>
        <taxon>Bacillati</taxon>
        <taxon>Actinomycetota</taxon>
        <taxon>Nitriliruptoria</taxon>
        <taxon>Egicoccales</taxon>
        <taxon>Egicoccaceae</taxon>
        <taxon>Egicoccus</taxon>
    </lineage>
</organism>
<dbReference type="PANTHER" id="PTHR30576">
    <property type="entry name" value="COLANIC BIOSYNTHESIS UDP-GLUCOSE LIPID CARRIER TRANSFERASE"/>
    <property type="match status" value="1"/>
</dbReference>
<keyword evidence="11" id="KW-1185">Reference proteome</keyword>
<feature type="transmembrane region" description="Helical" evidence="8">
    <location>
        <begin position="70"/>
        <end position="90"/>
    </location>
</feature>
<sequence>MHQERRFFVDPPGSLGGVRDDYPRLVTTDDLDRIEASDLIEAPEGPAADPAATERTEAEGTSRALPLRRILVFADAAALLVGWLVAQLVFDLRTAGAETAPGGLRVLATVVFGVAAGLFLFSANGLYRRRVCQVRSVEVARLLRVVAMLTALAAVVSGGAGTETAMLVAGTAAGVWTLVLLVERGFLREWIQGCRASGEFRAPVVVVGAGDDALATASFLAEHPVLGFDVLGVVGPVPPGTPEGPAWLGDHEDVRDVALTHGATGVVVDGGSLTGRQLNDTLRQLADTDLHVHLSSGLRGVDWRRITVSPLADETYLHIAPTRLSQAQRLAKRILDVGVSAGVLLLGLPLLAVIALAVKVADGGPVLFRQTRVGQDGEPFTVLKFRTMAVDAERRLAELQAGNARSGPLFKLDRDPRVTRVGRLLRATSLDEIPQLFNVLGGSMSLVGPRPALPEETVHFDPELASRTRVKPGVTGLWQVEARDLASFDLYRRYDLLYVENWSLSLDLAVIARTATSVVVRGLRALVPQRGAPLE</sequence>
<accession>A0A8J3ER24</accession>